<dbReference type="PANTHER" id="PTHR43133:SF8">
    <property type="entry name" value="RNA POLYMERASE SIGMA FACTOR HI_1459-RELATED"/>
    <property type="match status" value="1"/>
</dbReference>
<evidence type="ECO:0000313" key="9">
    <source>
        <dbReference type="Proteomes" id="UP000553963"/>
    </source>
</evidence>
<gene>
    <name evidence="8" type="ORF">GGR25_001697</name>
</gene>
<accession>A0A840AMV9</accession>
<evidence type="ECO:0000256" key="2">
    <source>
        <dbReference type="ARBA" id="ARBA00023015"/>
    </source>
</evidence>
<dbReference type="GO" id="GO:0003677">
    <property type="term" value="F:DNA binding"/>
    <property type="evidence" value="ECO:0007669"/>
    <property type="project" value="UniProtKB-KW"/>
</dbReference>
<dbReference type="SUPFAM" id="SSF88659">
    <property type="entry name" value="Sigma3 and sigma4 domains of RNA polymerase sigma factors"/>
    <property type="match status" value="1"/>
</dbReference>
<dbReference type="Gene3D" id="1.10.1740.10">
    <property type="match status" value="1"/>
</dbReference>
<evidence type="ECO:0000256" key="3">
    <source>
        <dbReference type="ARBA" id="ARBA00023082"/>
    </source>
</evidence>
<keyword evidence="2" id="KW-0805">Transcription regulation</keyword>
<feature type="domain" description="RNA polymerase sigma factor 70 region 4 type 2" evidence="7">
    <location>
        <begin position="174"/>
        <end position="225"/>
    </location>
</feature>
<dbReference type="Pfam" id="PF08281">
    <property type="entry name" value="Sigma70_r4_2"/>
    <property type="match status" value="1"/>
</dbReference>
<dbReference type="NCBIfam" id="TIGR02937">
    <property type="entry name" value="sigma70-ECF"/>
    <property type="match status" value="1"/>
</dbReference>
<dbReference type="SUPFAM" id="SSF88946">
    <property type="entry name" value="Sigma2 domain of RNA polymerase sigma factors"/>
    <property type="match status" value="1"/>
</dbReference>
<dbReference type="InterPro" id="IPR007627">
    <property type="entry name" value="RNA_pol_sigma70_r2"/>
</dbReference>
<keyword evidence="3" id="KW-0731">Sigma factor</keyword>
<evidence type="ECO:0000259" key="7">
    <source>
        <dbReference type="Pfam" id="PF08281"/>
    </source>
</evidence>
<organism evidence="8 9">
    <name type="scientific">Kaistia hirudinis</name>
    <dbReference type="NCBI Taxonomy" id="1293440"/>
    <lineage>
        <taxon>Bacteria</taxon>
        <taxon>Pseudomonadati</taxon>
        <taxon>Pseudomonadota</taxon>
        <taxon>Alphaproteobacteria</taxon>
        <taxon>Hyphomicrobiales</taxon>
        <taxon>Kaistiaceae</taxon>
        <taxon>Kaistia</taxon>
    </lineage>
</organism>
<dbReference type="InterPro" id="IPR036388">
    <property type="entry name" value="WH-like_DNA-bd_sf"/>
</dbReference>
<name>A0A840AMV9_9HYPH</name>
<evidence type="ECO:0000259" key="6">
    <source>
        <dbReference type="Pfam" id="PF04542"/>
    </source>
</evidence>
<evidence type="ECO:0000256" key="4">
    <source>
        <dbReference type="ARBA" id="ARBA00023125"/>
    </source>
</evidence>
<evidence type="ECO:0000256" key="1">
    <source>
        <dbReference type="ARBA" id="ARBA00010641"/>
    </source>
</evidence>
<reference evidence="8 9" key="1">
    <citation type="submission" date="2020-08" db="EMBL/GenBank/DDBJ databases">
        <title>Genomic Encyclopedia of Type Strains, Phase IV (KMG-IV): sequencing the most valuable type-strain genomes for metagenomic binning, comparative biology and taxonomic classification.</title>
        <authorList>
            <person name="Goeker M."/>
        </authorList>
    </citation>
    <scope>NUCLEOTIDE SEQUENCE [LARGE SCALE GENOMIC DNA]</scope>
    <source>
        <strain evidence="8 9">DSM 25966</strain>
    </source>
</reference>
<comment type="similarity">
    <text evidence="1">Belongs to the sigma-70 factor family. ECF subfamily.</text>
</comment>
<keyword evidence="5" id="KW-0804">Transcription</keyword>
<feature type="domain" description="RNA polymerase sigma-70 region 2" evidence="6">
    <location>
        <begin position="77"/>
        <end position="143"/>
    </location>
</feature>
<dbReference type="CDD" id="cd06171">
    <property type="entry name" value="Sigma70_r4"/>
    <property type="match status" value="1"/>
</dbReference>
<dbReference type="GO" id="GO:0006352">
    <property type="term" value="P:DNA-templated transcription initiation"/>
    <property type="evidence" value="ECO:0007669"/>
    <property type="project" value="InterPro"/>
</dbReference>
<dbReference type="Proteomes" id="UP000553963">
    <property type="component" value="Unassembled WGS sequence"/>
</dbReference>
<keyword evidence="9" id="KW-1185">Reference proteome</keyword>
<proteinExistence type="inferred from homology"/>
<dbReference type="InterPro" id="IPR014284">
    <property type="entry name" value="RNA_pol_sigma-70_dom"/>
</dbReference>
<dbReference type="Gene3D" id="1.10.10.10">
    <property type="entry name" value="Winged helix-like DNA-binding domain superfamily/Winged helix DNA-binding domain"/>
    <property type="match status" value="1"/>
</dbReference>
<dbReference type="InterPro" id="IPR013324">
    <property type="entry name" value="RNA_pol_sigma_r3/r4-like"/>
</dbReference>
<dbReference type="AlphaFoldDB" id="A0A840AMV9"/>
<keyword evidence="4" id="KW-0238">DNA-binding</keyword>
<dbReference type="InterPro" id="IPR013325">
    <property type="entry name" value="RNA_pol_sigma_r2"/>
</dbReference>
<protein>
    <submittedName>
        <fullName evidence="8">RNA polymerase sigma-70 factor (ECF subfamily)</fullName>
    </submittedName>
</protein>
<sequence>MMVLRETDGSKVAADTGAMRYRRVAGHDGAALPVKDERGRVEPLPHKDDFGRDAALRADHALMQAIAAGERDVFARLIDTEAPRLTRFVTAILADLAEAEEIVQESLLRLWRQAPTWEPRARIGTYLHRVAYRLAIDRLRRRRPHVDIDDYDDLIEDETAPPDRNLDRIDDVRLVHEALDQLSDRQRAVIVLAHFQELGQAEAAAILGIGEHAYESLLARARRRLRTLLSANGDADGEDWKRP</sequence>
<dbReference type="InterPro" id="IPR039425">
    <property type="entry name" value="RNA_pol_sigma-70-like"/>
</dbReference>
<dbReference type="Pfam" id="PF04542">
    <property type="entry name" value="Sigma70_r2"/>
    <property type="match status" value="1"/>
</dbReference>
<dbReference type="GO" id="GO:0016987">
    <property type="term" value="F:sigma factor activity"/>
    <property type="evidence" value="ECO:0007669"/>
    <property type="project" value="UniProtKB-KW"/>
</dbReference>
<dbReference type="InterPro" id="IPR013249">
    <property type="entry name" value="RNA_pol_sigma70_r4_t2"/>
</dbReference>
<evidence type="ECO:0000256" key="5">
    <source>
        <dbReference type="ARBA" id="ARBA00023163"/>
    </source>
</evidence>
<evidence type="ECO:0000313" key="8">
    <source>
        <dbReference type="EMBL" id="MBB3930658.1"/>
    </source>
</evidence>
<dbReference type="RefSeq" id="WP_183398295.1">
    <property type="nucleotide sequence ID" value="NZ_JACIDS010000002.1"/>
</dbReference>
<comment type="caution">
    <text evidence="8">The sequence shown here is derived from an EMBL/GenBank/DDBJ whole genome shotgun (WGS) entry which is preliminary data.</text>
</comment>
<dbReference type="PANTHER" id="PTHR43133">
    <property type="entry name" value="RNA POLYMERASE ECF-TYPE SIGMA FACTO"/>
    <property type="match status" value="1"/>
</dbReference>
<dbReference type="EMBL" id="JACIDS010000002">
    <property type="protein sequence ID" value="MBB3930658.1"/>
    <property type="molecule type" value="Genomic_DNA"/>
</dbReference>